<sequence>MSENTEAELEITKTNEDTSSNDTPGTFKALGDEMPTVVSKDHPVTFSKESDNVTIELDNHQDQSEESPLSQTNLLLASTLVCDAKNGRLSNFIPSEQCVRLYLIYHHWGLSYMLYFFIILHHGVAICEDPAVEGYHLPYWVTMCVEFACVLFYLFRLFHCASFLPVETFCRDKKNIIVFVAIVLTAIDMSCYIGLVNAGYESFAYRWSRPLRPIFMVNFSESKQIRRAFRNIRKTLPDILNVLVLFFLSISLFSLMAQKLFQKRALKYPDGKPYFDNYLDIYFQLYVLVTTANNPDVMMPAYDSNRWFALFFIAYLIICLYIFMNIFLAVVYNNYRKHLKNEVRKLVYMKRKSLAKAFDLLKVKKQGMFVIDFKRFNVLLKMIPPARSPMLVNILWYVLDTDGDNVVGKVDFLQLADLLNVTVTEVKDRRSIFDRITPECFHSKFSMSLRLLVAHKYFRYFFDLMILLNAFLIAFDISDAEWLFLALFTLEILLKMYTFGVLYFFRRFWNIFDFLVIGGAIIGTSIESFMDSSAEDKTRTLDILLVLRVLRLVKIIGGIDRFQVIVTTILNLGPSILTYGGVLIVVFYIFAIIGMELFQNKIKYFGYQNVTDPSHLYCGNPLLNGSVFYQSQYCSNNFNNILHTFVVLFELMVVNQWHVLANGFVLVTSKAARIYFFVFHLTCVIIVLNIFTAFVLEAFILEYSFCKSKLESAMEKKIIEMGLQLGRKHSPSSKGTDNDNLVIDSEDVIESSDDETSGKNSNRRSSIYPDLSEKTDIRFHLSKSKNVENLLQRMFENELDVDDVGPDDIENYEDETMRLSLNSLLK</sequence>
<feature type="region of interest" description="Disordered" evidence="6">
    <location>
        <begin position="1"/>
        <end position="32"/>
    </location>
</feature>
<evidence type="ECO:0000313" key="9">
    <source>
        <dbReference type="EMBL" id="GFY67509.1"/>
    </source>
</evidence>
<evidence type="ECO:0000256" key="3">
    <source>
        <dbReference type="ARBA" id="ARBA00022837"/>
    </source>
</evidence>
<feature type="transmembrane region" description="Helical" evidence="7">
    <location>
        <begin position="512"/>
        <end position="530"/>
    </location>
</feature>
<dbReference type="Gene3D" id="1.20.120.350">
    <property type="entry name" value="Voltage-gated potassium channels. Chain C"/>
    <property type="match status" value="1"/>
</dbReference>
<dbReference type="Pfam" id="PF00520">
    <property type="entry name" value="Ion_trans"/>
    <property type="match status" value="2"/>
</dbReference>
<dbReference type="InterPro" id="IPR011992">
    <property type="entry name" value="EF-hand-dom_pair"/>
</dbReference>
<keyword evidence="2 7" id="KW-0812">Transmembrane</keyword>
<feature type="domain" description="Ion transport" evidence="8">
    <location>
        <begin position="455"/>
        <end position="700"/>
    </location>
</feature>
<feature type="transmembrane region" description="Helical" evidence="7">
    <location>
        <begin position="457"/>
        <end position="477"/>
    </location>
</feature>
<evidence type="ECO:0000256" key="5">
    <source>
        <dbReference type="ARBA" id="ARBA00023136"/>
    </source>
</evidence>
<keyword evidence="4 7" id="KW-1133">Transmembrane helix</keyword>
<accession>A0A8X6Y9W0</accession>
<dbReference type="InterPro" id="IPR005821">
    <property type="entry name" value="Ion_trans_dom"/>
</dbReference>
<dbReference type="SUPFAM" id="SSF81324">
    <property type="entry name" value="Voltage-gated potassium channels"/>
    <property type="match status" value="2"/>
</dbReference>
<evidence type="ECO:0000256" key="1">
    <source>
        <dbReference type="ARBA" id="ARBA00004141"/>
    </source>
</evidence>
<dbReference type="AlphaFoldDB" id="A0A8X6Y9W0"/>
<feature type="transmembrane region" description="Helical" evidence="7">
    <location>
        <begin position="576"/>
        <end position="598"/>
    </location>
</feature>
<keyword evidence="3" id="KW-0106">Calcium</keyword>
<dbReference type="PROSITE" id="PS00018">
    <property type="entry name" value="EF_HAND_1"/>
    <property type="match status" value="1"/>
</dbReference>
<evidence type="ECO:0000256" key="7">
    <source>
        <dbReference type="SAM" id="Phobius"/>
    </source>
</evidence>
<reference evidence="9" key="1">
    <citation type="submission" date="2020-08" db="EMBL/GenBank/DDBJ databases">
        <title>Multicomponent nature underlies the extraordinary mechanical properties of spider dragline silk.</title>
        <authorList>
            <person name="Kono N."/>
            <person name="Nakamura H."/>
            <person name="Mori M."/>
            <person name="Yoshida Y."/>
            <person name="Ohtoshi R."/>
            <person name="Malay A.D."/>
            <person name="Moran D.A.P."/>
            <person name="Tomita M."/>
            <person name="Numata K."/>
            <person name="Arakawa K."/>
        </authorList>
    </citation>
    <scope>NUCLEOTIDE SEQUENCE</scope>
</reference>
<name>A0A8X6Y9W0_9ARAC</name>
<dbReference type="GO" id="GO:0016020">
    <property type="term" value="C:membrane"/>
    <property type="evidence" value="ECO:0007669"/>
    <property type="project" value="UniProtKB-SubCell"/>
</dbReference>
<keyword evidence="5 7" id="KW-0472">Membrane</keyword>
<evidence type="ECO:0000313" key="10">
    <source>
        <dbReference type="Proteomes" id="UP000886998"/>
    </source>
</evidence>
<feature type="transmembrane region" description="Helical" evidence="7">
    <location>
        <begin position="176"/>
        <end position="200"/>
    </location>
</feature>
<dbReference type="InterPro" id="IPR027359">
    <property type="entry name" value="Volt_channel_dom_sf"/>
</dbReference>
<comment type="caution">
    <text evidence="9">The sequence shown here is derived from an EMBL/GenBank/DDBJ whole genome shotgun (WGS) entry which is preliminary data.</text>
</comment>
<keyword evidence="10" id="KW-1185">Reference proteome</keyword>
<feature type="transmembrane region" description="Helical" evidence="7">
    <location>
        <begin position="483"/>
        <end position="505"/>
    </location>
</feature>
<protein>
    <submittedName>
        <fullName evidence="9">Two pore calcium channel protein 1</fullName>
    </submittedName>
</protein>
<dbReference type="PANTHER" id="PTHR46726">
    <property type="entry name" value="TWO PORE CHANNEL 3"/>
    <property type="match status" value="1"/>
</dbReference>
<organism evidence="9 10">
    <name type="scientific">Trichonephila inaurata madagascariensis</name>
    <dbReference type="NCBI Taxonomy" id="2747483"/>
    <lineage>
        <taxon>Eukaryota</taxon>
        <taxon>Metazoa</taxon>
        <taxon>Ecdysozoa</taxon>
        <taxon>Arthropoda</taxon>
        <taxon>Chelicerata</taxon>
        <taxon>Arachnida</taxon>
        <taxon>Araneae</taxon>
        <taxon>Araneomorphae</taxon>
        <taxon>Entelegynae</taxon>
        <taxon>Araneoidea</taxon>
        <taxon>Nephilidae</taxon>
        <taxon>Trichonephila</taxon>
        <taxon>Trichonephila inaurata</taxon>
    </lineage>
</organism>
<dbReference type="PANTHER" id="PTHR46726:SF1">
    <property type="entry name" value="TWO-PORE CALCIUM CHANNEL 3"/>
    <property type="match status" value="1"/>
</dbReference>
<evidence type="ECO:0000256" key="4">
    <source>
        <dbReference type="ARBA" id="ARBA00022989"/>
    </source>
</evidence>
<comment type="subcellular location">
    <subcellularLocation>
        <location evidence="1">Membrane</location>
        <topology evidence="1">Multi-pass membrane protein</topology>
    </subcellularLocation>
</comment>
<dbReference type="OrthoDB" id="10068803at2759"/>
<evidence type="ECO:0000256" key="6">
    <source>
        <dbReference type="SAM" id="MobiDB-lite"/>
    </source>
</evidence>
<gene>
    <name evidence="9" type="primary">Tpcn1</name>
    <name evidence="9" type="ORF">TNIN_112271</name>
</gene>
<dbReference type="Gene3D" id="1.10.287.70">
    <property type="match status" value="2"/>
</dbReference>
<evidence type="ECO:0000256" key="2">
    <source>
        <dbReference type="ARBA" id="ARBA00022692"/>
    </source>
</evidence>
<proteinExistence type="predicted"/>
<feature type="transmembrane region" description="Helical" evidence="7">
    <location>
        <begin position="137"/>
        <end position="155"/>
    </location>
</feature>
<dbReference type="Proteomes" id="UP000886998">
    <property type="component" value="Unassembled WGS sequence"/>
</dbReference>
<feature type="transmembrane region" description="Helical" evidence="7">
    <location>
        <begin position="239"/>
        <end position="257"/>
    </location>
</feature>
<dbReference type="SUPFAM" id="SSF47473">
    <property type="entry name" value="EF-hand"/>
    <property type="match status" value="1"/>
</dbReference>
<feature type="transmembrane region" description="Helical" evidence="7">
    <location>
        <begin position="278"/>
        <end position="295"/>
    </location>
</feature>
<dbReference type="GO" id="GO:0005216">
    <property type="term" value="F:monoatomic ion channel activity"/>
    <property type="evidence" value="ECO:0007669"/>
    <property type="project" value="InterPro"/>
</dbReference>
<dbReference type="InterPro" id="IPR018247">
    <property type="entry name" value="EF_Hand_1_Ca_BS"/>
</dbReference>
<feature type="transmembrane region" description="Helical" evidence="7">
    <location>
        <begin position="102"/>
        <end position="125"/>
    </location>
</feature>
<feature type="transmembrane region" description="Helical" evidence="7">
    <location>
        <begin position="674"/>
        <end position="700"/>
    </location>
</feature>
<dbReference type="EMBL" id="BMAV01016590">
    <property type="protein sequence ID" value="GFY67509.1"/>
    <property type="molecule type" value="Genomic_DNA"/>
</dbReference>
<feature type="transmembrane region" description="Helical" evidence="7">
    <location>
        <begin position="307"/>
        <end position="332"/>
    </location>
</feature>
<evidence type="ECO:0000259" key="8">
    <source>
        <dbReference type="Pfam" id="PF00520"/>
    </source>
</evidence>
<feature type="domain" description="Ion transport" evidence="8">
    <location>
        <begin position="111"/>
        <end position="337"/>
    </location>
</feature>